<evidence type="ECO:0000256" key="1">
    <source>
        <dbReference type="SAM" id="Phobius"/>
    </source>
</evidence>
<sequence>MHIRFDIPADPAYAGRVAALMSGLYLRKYRTIGLVLIAFGLCGLFVPLPGRENGYDPSPVFGTIIAVGVLSMLFPLWMRYSAKRRAGGLAVEGSYEIDTENIMMRSGADSHGIAWEGVTRILETDEFWVVYVGRIAATVIPRRLMAPSDEQALRAFLVTRGWLAG</sequence>
<organism evidence="3 4">
    <name type="scientific">Dactylosporangium sucinum</name>
    <dbReference type="NCBI Taxonomy" id="1424081"/>
    <lineage>
        <taxon>Bacteria</taxon>
        <taxon>Bacillati</taxon>
        <taxon>Actinomycetota</taxon>
        <taxon>Actinomycetes</taxon>
        <taxon>Micromonosporales</taxon>
        <taxon>Micromonosporaceae</taxon>
        <taxon>Dactylosporangium</taxon>
    </lineage>
</organism>
<protein>
    <recommendedName>
        <fullName evidence="2">YcxB-like C-terminal domain-containing protein</fullName>
    </recommendedName>
</protein>
<keyword evidence="1" id="KW-1133">Transmembrane helix</keyword>
<reference evidence="3" key="2">
    <citation type="submission" date="2020-09" db="EMBL/GenBank/DDBJ databases">
        <authorList>
            <person name="Sun Q."/>
            <person name="Ohkuma M."/>
        </authorList>
    </citation>
    <scope>NUCLEOTIDE SEQUENCE</scope>
    <source>
        <strain evidence="3">JCM 19831</strain>
    </source>
</reference>
<feature type="transmembrane region" description="Helical" evidence="1">
    <location>
        <begin position="60"/>
        <end position="78"/>
    </location>
</feature>
<dbReference type="AlphaFoldDB" id="A0A917UD73"/>
<dbReference type="InterPro" id="IPR025588">
    <property type="entry name" value="YcxB-like_C"/>
</dbReference>
<accession>A0A917UD73</accession>
<dbReference type="RefSeq" id="WP_190257383.1">
    <property type="nucleotide sequence ID" value="NZ_BMPI01000096.1"/>
</dbReference>
<dbReference type="Proteomes" id="UP000642070">
    <property type="component" value="Unassembled WGS sequence"/>
</dbReference>
<gene>
    <name evidence="3" type="ORF">GCM10007977_102470</name>
</gene>
<proteinExistence type="predicted"/>
<dbReference type="Pfam" id="PF14317">
    <property type="entry name" value="YcxB"/>
    <property type="match status" value="1"/>
</dbReference>
<evidence type="ECO:0000313" key="3">
    <source>
        <dbReference type="EMBL" id="GGM84425.1"/>
    </source>
</evidence>
<evidence type="ECO:0000259" key="2">
    <source>
        <dbReference type="Pfam" id="PF14317"/>
    </source>
</evidence>
<reference evidence="3" key="1">
    <citation type="journal article" date="2014" name="Int. J. Syst. Evol. Microbiol.">
        <title>Complete genome sequence of Corynebacterium casei LMG S-19264T (=DSM 44701T), isolated from a smear-ripened cheese.</title>
        <authorList>
            <consortium name="US DOE Joint Genome Institute (JGI-PGF)"/>
            <person name="Walter F."/>
            <person name="Albersmeier A."/>
            <person name="Kalinowski J."/>
            <person name="Ruckert C."/>
        </authorList>
    </citation>
    <scope>NUCLEOTIDE SEQUENCE</scope>
    <source>
        <strain evidence="3">JCM 19831</strain>
    </source>
</reference>
<name>A0A917UD73_9ACTN</name>
<dbReference type="EMBL" id="BMPI01000096">
    <property type="protein sequence ID" value="GGM84425.1"/>
    <property type="molecule type" value="Genomic_DNA"/>
</dbReference>
<keyword evidence="1" id="KW-0472">Membrane</keyword>
<keyword evidence="1" id="KW-0812">Transmembrane</keyword>
<comment type="caution">
    <text evidence="3">The sequence shown here is derived from an EMBL/GenBank/DDBJ whole genome shotgun (WGS) entry which is preliminary data.</text>
</comment>
<evidence type="ECO:0000313" key="4">
    <source>
        <dbReference type="Proteomes" id="UP000642070"/>
    </source>
</evidence>
<keyword evidence="4" id="KW-1185">Reference proteome</keyword>
<feature type="transmembrane region" description="Helical" evidence="1">
    <location>
        <begin position="31"/>
        <end position="48"/>
    </location>
</feature>
<feature type="domain" description="YcxB-like C-terminal" evidence="2">
    <location>
        <begin position="98"/>
        <end position="157"/>
    </location>
</feature>